<protein>
    <submittedName>
        <fullName evidence="1">Uncharacterized protein</fullName>
    </submittedName>
</protein>
<name>A0AA86T767_9FABA</name>
<evidence type="ECO:0000313" key="2">
    <source>
        <dbReference type="Proteomes" id="UP001189624"/>
    </source>
</evidence>
<dbReference type="AlphaFoldDB" id="A0AA86T767"/>
<reference evidence="1" key="1">
    <citation type="submission" date="2023-10" db="EMBL/GenBank/DDBJ databases">
        <authorList>
            <person name="Domelevo Entfellner J.-B."/>
        </authorList>
    </citation>
    <scope>NUCLEOTIDE SEQUENCE</scope>
</reference>
<dbReference type="Gramene" id="rna-AYBTSS11_LOCUS22742">
    <property type="protein sequence ID" value="CAJ1970756.1"/>
    <property type="gene ID" value="gene-AYBTSS11_LOCUS22742"/>
</dbReference>
<organism evidence="1 2">
    <name type="scientific">Sphenostylis stenocarpa</name>
    <dbReference type="NCBI Taxonomy" id="92480"/>
    <lineage>
        <taxon>Eukaryota</taxon>
        <taxon>Viridiplantae</taxon>
        <taxon>Streptophyta</taxon>
        <taxon>Embryophyta</taxon>
        <taxon>Tracheophyta</taxon>
        <taxon>Spermatophyta</taxon>
        <taxon>Magnoliopsida</taxon>
        <taxon>eudicotyledons</taxon>
        <taxon>Gunneridae</taxon>
        <taxon>Pentapetalae</taxon>
        <taxon>rosids</taxon>
        <taxon>fabids</taxon>
        <taxon>Fabales</taxon>
        <taxon>Fabaceae</taxon>
        <taxon>Papilionoideae</taxon>
        <taxon>50 kb inversion clade</taxon>
        <taxon>NPAAA clade</taxon>
        <taxon>indigoferoid/millettioid clade</taxon>
        <taxon>Phaseoleae</taxon>
        <taxon>Sphenostylis</taxon>
    </lineage>
</organism>
<evidence type="ECO:0000313" key="1">
    <source>
        <dbReference type="EMBL" id="CAJ1970756.1"/>
    </source>
</evidence>
<sequence length="85" mass="9639">MNWRLWTGFKTSTSTYSIPTAYTIERGIGRGRGRGKMDNIDGSKKSKETLQCLEQVIHGKSVQRVVDSRGARMVEVLMKFFLIGQ</sequence>
<keyword evidence="2" id="KW-1185">Reference proteome</keyword>
<dbReference type="Proteomes" id="UP001189624">
    <property type="component" value="Chromosome 8"/>
</dbReference>
<accession>A0AA86T767</accession>
<gene>
    <name evidence="1" type="ORF">AYBTSS11_LOCUS22742</name>
</gene>
<dbReference type="EMBL" id="OY731405">
    <property type="protein sequence ID" value="CAJ1970756.1"/>
    <property type="molecule type" value="Genomic_DNA"/>
</dbReference>
<proteinExistence type="predicted"/>